<evidence type="ECO:0000313" key="19">
    <source>
        <dbReference type="Proteomes" id="UP000002630"/>
    </source>
</evidence>
<dbReference type="AlphaFoldDB" id="D8LH73"/>
<evidence type="ECO:0000256" key="3">
    <source>
        <dbReference type="ARBA" id="ARBA00004496"/>
    </source>
</evidence>
<dbReference type="Pfam" id="PF17215">
    <property type="entry name" value="Rrp44_S1"/>
    <property type="match status" value="1"/>
</dbReference>
<dbReference type="PANTHER" id="PTHR23355:SF35">
    <property type="entry name" value="EXOSOME COMPLEX EXONUCLEASE RRP44"/>
    <property type="match status" value="1"/>
</dbReference>
<accession>D8LH73</accession>
<evidence type="ECO:0000256" key="10">
    <source>
        <dbReference type="ARBA" id="ARBA00022839"/>
    </source>
</evidence>
<gene>
    <name evidence="18" type="ORF">Esi_0019_0064</name>
</gene>
<dbReference type="OrthoDB" id="372421at2759"/>
<comment type="cofactor">
    <cofactor evidence="1">
        <name>Mg(2+)</name>
        <dbReference type="ChEBI" id="CHEBI:18420"/>
    </cofactor>
</comment>
<evidence type="ECO:0000256" key="8">
    <source>
        <dbReference type="ARBA" id="ARBA00022801"/>
    </source>
</evidence>
<dbReference type="InterPro" id="IPR041505">
    <property type="entry name" value="Dis3_CSD2"/>
</dbReference>
<dbReference type="GO" id="GO:0004519">
    <property type="term" value="F:endonuclease activity"/>
    <property type="evidence" value="ECO:0007669"/>
    <property type="project" value="TreeGrafter"/>
</dbReference>
<comment type="similarity">
    <text evidence="4 14">Belongs to the RNR ribonuclease family.</text>
</comment>
<dbReference type="GO" id="GO:0016075">
    <property type="term" value="P:rRNA catabolic process"/>
    <property type="evidence" value="ECO:0007669"/>
    <property type="project" value="TreeGrafter"/>
</dbReference>
<dbReference type="Gene3D" id="2.40.50.690">
    <property type="match status" value="1"/>
</dbReference>
<dbReference type="PROSITE" id="PS01175">
    <property type="entry name" value="RIBONUCLEASE_II"/>
    <property type="match status" value="1"/>
</dbReference>
<dbReference type="Pfam" id="PF17849">
    <property type="entry name" value="OB_Dis3"/>
    <property type="match status" value="1"/>
</dbReference>
<dbReference type="FunFam" id="3.40.50.1010:FF:000021">
    <property type="entry name" value="DIS3-like exonuclease 1 isoform X1"/>
    <property type="match status" value="1"/>
</dbReference>
<dbReference type="GO" id="GO:0071031">
    <property type="term" value="P:nuclear mRNA surveillance of mRNA 3'-end processing"/>
    <property type="evidence" value="ECO:0007669"/>
    <property type="project" value="TreeGrafter"/>
</dbReference>
<dbReference type="InterPro" id="IPR001900">
    <property type="entry name" value="RNase_II/R"/>
</dbReference>
<evidence type="ECO:0000256" key="11">
    <source>
        <dbReference type="ARBA" id="ARBA00022884"/>
    </source>
</evidence>
<reference evidence="18 19" key="1">
    <citation type="journal article" date="2010" name="Nature">
        <title>The Ectocarpus genome and the independent evolution of multicellularity in brown algae.</title>
        <authorList>
            <person name="Cock J.M."/>
            <person name="Sterck L."/>
            <person name="Rouze P."/>
            <person name="Scornet D."/>
            <person name="Allen A.E."/>
            <person name="Amoutzias G."/>
            <person name="Anthouard V."/>
            <person name="Artiguenave F."/>
            <person name="Aury J.M."/>
            <person name="Badger J.H."/>
            <person name="Beszteri B."/>
            <person name="Billiau K."/>
            <person name="Bonnet E."/>
            <person name="Bothwell J.H."/>
            <person name="Bowler C."/>
            <person name="Boyen C."/>
            <person name="Brownlee C."/>
            <person name="Carrano C.J."/>
            <person name="Charrier B."/>
            <person name="Cho G.Y."/>
            <person name="Coelho S.M."/>
            <person name="Collen J."/>
            <person name="Corre E."/>
            <person name="Da Silva C."/>
            <person name="Delage L."/>
            <person name="Delaroque N."/>
            <person name="Dittami S.M."/>
            <person name="Doulbeau S."/>
            <person name="Elias M."/>
            <person name="Farnham G."/>
            <person name="Gachon C.M."/>
            <person name="Gschloessl B."/>
            <person name="Heesch S."/>
            <person name="Jabbari K."/>
            <person name="Jubin C."/>
            <person name="Kawai H."/>
            <person name="Kimura K."/>
            <person name="Kloareg B."/>
            <person name="Kupper F.C."/>
            <person name="Lang D."/>
            <person name="Le Bail A."/>
            <person name="Leblanc C."/>
            <person name="Lerouge P."/>
            <person name="Lohr M."/>
            <person name="Lopez P.J."/>
            <person name="Martens C."/>
            <person name="Maumus F."/>
            <person name="Michel G."/>
            <person name="Miranda-Saavedra D."/>
            <person name="Morales J."/>
            <person name="Moreau H."/>
            <person name="Motomura T."/>
            <person name="Nagasato C."/>
            <person name="Napoli C.A."/>
            <person name="Nelson D.R."/>
            <person name="Nyvall-Collen P."/>
            <person name="Peters A.F."/>
            <person name="Pommier C."/>
            <person name="Potin P."/>
            <person name="Poulain J."/>
            <person name="Quesneville H."/>
            <person name="Read B."/>
            <person name="Rensing S.A."/>
            <person name="Ritter A."/>
            <person name="Rousvoal S."/>
            <person name="Samanta M."/>
            <person name="Samson G."/>
            <person name="Schroeder D.C."/>
            <person name="Segurens B."/>
            <person name="Strittmatter M."/>
            <person name="Tonon T."/>
            <person name="Tregear J.W."/>
            <person name="Valentin K."/>
            <person name="von Dassow P."/>
            <person name="Yamagishi T."/>
            <person name="Van de Peer Y."/>
            <person name="Wincker P."/>
        </authorList>
    </citation>
    <scope>NUCLEOTIDE SEQUENCE [LARGE SCALE GENOMIC DNA]</scope>
    <source>
        <strain evidence="19">Ec32 / CCAP1310/4</strain>
    </source>
</reference>
<keyword evidence="6" id="KW-0698">rRNA processing</keyword>
<dbReference type="InterPro" id="IPR029060">
    <property type="entry name" value="PIN-like_dom_sf"/>
</dbReference>
<dbReference type="EMBL" id="FN648364">
    <property type="protein sequence ID" value="CBN74292.1"/>
    <property type="molecule type" value="Genomic_DNA"/>
</dbReference>
<dbReference type="eggNOG" id="KOG2102">
    <property type="taxonomic scope" value="Eukaryota"/>
</dbReference>
<evidence type="ECO:0000256" key="7">
    <source>
        <dbReference type="ARBA" id="ARBA00022722"/>
    </source>
</evidence>
<dbReference type="Gene3D" id="2.40.50.700">
    <property type="match status" value="1"/>
</dbReference>
<dbReference type="InterPro" id="IPR012340">
    <property type="entry name" value="NA-bd_OB-fold"/>
</dbReference>
<feature type="region of interest" description="Disordered" evidence="15">
    <location>
        <begin position="979"/>
        <end position="998"/>
    </location>
</feature>
<dbReference type="InterPro" id="IPR022966">
    <property type="entry name" value="RNase_II/R_CS"/>
</dbReference>
<evidence type="ECO:0000256" key="13">
    <source>
        <dbReference type="ARBA" id="ARBA00077930"/>
    </source>
</evidence>
<feature type="region of interest" description="Disordered" evidence="15">
    <location>
        <begin position="310"/>
        <end position="343"/>
    </location>
</feature>
<feature type="region of interest" description="Disordered" evidence="15">
    <location>
        <begin position="204"/>
        <end position="226"/>
    </location>
</feature>
<evidence type="ECO:0000256" key="12">
    <source>
        <dbReference type="ARBA" id="ARBA00023242"/>
    </source>
</evidence>
<evidence type="ECO:0000256" key="14">
    <source>
        <dbReference type="RuleBase" id="RU003901"/>
    </source>
</evidence>
<dbReference type="Gene3D" id="3.40.50.1010">
    <property type="entry name" value="5'-nuclease"/>
    <property type="match status" value="1"/>
</dbReference>
<dbReference type="Gene3D" id="2.40.50.140">
    <property type="entry name" value="Nucleic acid-binding proteins"/>
    <property type="match status" value="1"/>
</dbReference>
<evidence type="ECO:0000259" key="16">
    <source>
        <dbReference type="SMART" id="SM00670"/>
    </source>
</evidence>
<evidence type="ECO:0000256" key="5">
    <source>
        <dbReference type="ARBA" id="ARBA00022490"/>
    </source>
</evidence>
<dbReference type="InterPro" id="IPR033770">
    <property type="entry name" value="RRP44_S1"/>
</dbReference>
<name>D8LH73_ECTSI</name>
<keyword evidence="5" id="KW-0963">Cytoplasm</keyword>
<feature type="domain" description="RNB" evidence="17">
    <location>
        <begin position="502"/>
        <end position="834"/>
    </location>
</feature>
<dbReference type="GO" id="GO:0000175">
    <property type="term" value="F:3'-5'-RNA exonuclease activity"/>
    <property type="evidence" value="ECO:0007669"/>
    <property type="project" value="UniProtKB-ARBA"/>
</dbReference>
<dbReference type="InterPro" id="IPR002716">
    <property type="entry name" value="PIN_dom"/>
</dbReference>
<dbReference type="GO" id="GO:0000177">
    <property type="term" value="C:cytoplasmic exosome (RNase complex)"/>
    <property type="evidence" value="ECO:0007669"/>
    <property type="project" value="TreeGrafter"/>
</dbReference>
<dbReference type="STRING" id="2880.D8LH73"/>
<dbReference type="OMA" id="GQVMRNN"/>
<evidence type="ECO:0000256" key="2">
    <source>
        <dbReference type="ARBA" id="ARBA00004123"/>
    </source>
</evidence>
<dbReference type="Pfam" id="PF00773">
    <property type="entry name" value="RNB"/>
    <property type="match status" value="1"/>
</dbReference>
<keyword evidence="11" id="KW-0694">RNA-binding</keyword>
<feature type="domain" description="PIN" evidence="16">
    <location>
        <begin position="55"/>
        <end position="170"/>
    </location>
</feature>
<evidence type="ECO:0000256" key="4">
    <source>
        <dbReference type="ARBA" id="ARBA00005785"/>
    </source>
</evidence>
<proteinExistence type="inferred from homology"/>
<dbReference type="Proteomes" id="UP000002630">
    <property type="component" value="Linkage Group LG25"/>
</dbReference>
<keyword evidence="8" id="KW-0378">Hydrolase</keyword>
<dbReference type="SUPFAM" id="SSF50249">
    <property type="entry name" value="Nucleic acid-binding proteins"/>
    <property type="match status" value="3"/>
</dbReference>
<evidence type="ECO:0000259" key="17">
    <source>
        <dbReference type="SMART" id="SM00955"/>
    </source>
</evidence>
<dbReference type="GO" id="GO:0003723">
    <property type="term" value="F:RNA binding"/>
    <property type="evidence" value="ECO:0007669"/>
    <property type="project" value="UniProtKB-KW"/>
</dbReference>
<evidence type="ECO:0000256" key="15">
    <source>
        <dbReference type="SAM" id="MobiDB-lite"/>
    </source>
</evidence>
<dbReference type="SUPFAM" id="SSF88723">
    <property type="entry name" value="PIN domain-like"/>
    <property type="match status" value="1"/>
</dbReference>
<dbReference type="InParanoid" id="D8LH73"/>
<comment type="subcellular location">
    <subcellularLocation>
        <location evidence="3">Cytoplasm</location>
    </subcellularLocation>
    <subcellularLocation>
        <location evidence="2">Nucleus</location>
    </subcellularLocation>
</comment>
<sequence length="998" mass="111085">MHRNRAFFKKTRKGKILRVVSDHYLRDDIGCGSLAGKPVSNDNLVQLAQESVMKRFLVLDTNVVLNQMDLLENPSPALSCVVVLQTVMQEARHNNLSLFRRLKQLLKDDSRVFVFFANEHHCETFPEEIKGESPNDRNDRAIRIATSWFSKQFGDSIAVVLLTNDRANLSLAQDAKISAMTIHAYVESVRGQYPDLAELLAPEESSAAGDVSESNRGNPPQRRTGGQRVLLFEEHKPMSELTAGIRQGRYFQGALRAERSSSNRCYVVAQGMQDKERIAVYIRGAQCINRAVDGDIVAFELLPEAEWYSQGDTSGGATKEEKTPTGGEMEIPDNRPTENLVPDPTAQPAIEEIEKTKTLEGAGTRQPCGRVVGIIRRNWREKQYCGSLRVEGDRAVASGKGQSTSALFMPVDRKIPWVRIQTRQRDVLSTKRILVAMDSWPAWCKYPLGHYVKTLGEKGAKATETEVILLEHEIPHESFSGKVLACLPPEDWAITPENSEGRKDLRHLPVLSIDPPGCKDIDDALHARPLENGNLEVGVHIADVTHFVEAGSALDQEASSRSTSTYLVERRLDMLPGMLTETLCSLKPNVDRFAFSVIWEMTPAGVIVDVDFCKSIIHSVAGLTYNEAQLMLDDPNIQDVKAESVRRLNDLAKIFRKRRMDSGALTLASPEVRFVLDSESQNPTDVQMYALKETNALVEEFMLLANITVGKKILRHFPTLSVLRRHPSPSRQQFDGLLAIAQAVGIKLDVDNSKKLAQSLDRATREGDPYFNKLLRILSTRCMMPAQYFCSGEQSQEDWHHYGLAAPIYTHFTSPIRRYADVCVHRLLGAAIGVAPLPAFLMDKALLHNLTENMNRRHRSAQLAGRASVGLHTEMYFANNPTEEDAFVLSVDKTKLSVIVPRFGIEGTIELDAGDGTFDFDKQALKLVYVPPSSVGDVGQTSIQIMDKVRVFVDVVNNARHQGARMTLISPVMGVGEEVPVPEPAIPSGKRQRKTKGL</sequence>
<organism evidence="18 19">
    <name type="scientific">Ectocarpus siliculosus</name>
    <name type="common">Brown alga</name>
    <name type="synonym">Conferva siliculosa</name>
    <dbReference type="NCBI Taxonomy" id="2880"/>
    <lineage>
        <taxon>Eukaryota</taxon>
        <taxon>Sar</taxon>
        <taxon>Stramenopiles</taxon>
        <taxon>Ochrophyta</taxon>
        <taxon>PX clade</taxon>
        <taxon>Phaeophyceae</taxon>
        <taxon>Ectocarpales</taxon>
        <taxon>Ectocarpaceae</taxon>
        <taxon>Ectocarpus</taxon>
    </lineage>
</organism>
<evidence type="ECO:0000313" key="18">
    <source>
        <dbReference type="EMBL" id="CBN74292.1"/>
    </source>
</evidence>
<dbReference type="Pfam" id="PF13638">
    <property type="entry name" value="PIN_4"/>
    <property type="match status" value="1"/>
</dbReference>
<dbReference type="CDD" id="cd09862">
    <property type="entry name" value="PIN_Rrp44-like"/>
    <property type="match status" value="1"/>
</dbReference>
<dbReference type="PANTHER" id="PTHR23355">
    <property type="entry name" value="RIBONUCLEASE"/>
    <property type="match status" value="1"/>
</dbReference>
<protein>
    <recommendedName>
        <fullName evidence="13">Ribosomal RNA-processing protein 44</fullName>
    </recommendedName>
</protein>
<dbReference type="SMART" id="SM00955">
    <property type="entry name" value="RNB"/>
    <property type="match status" value="1"/>
</dbReference>
<dbReference type="FunCoup" id="D8LH73">
    <property type="interactions" value="355"/>
</dbReference>
<keyword evidence="7" id="KW-0540">Nuclease</keyword>
<dbReference type="GO" id="GO:0000176">
    <property type="term" value="C:nuclear exosome (RNase complex)"/>
    <property type="evidence" value="ECO:0007669"/>
    <property type="project" value="TreeGrafter"/>
</dbReference>
<keyword evidence="10" id="KW-0269">Exonuclease</keyword>
<evidence type="ECO:0000256" key="1">
    <source>
        <dbReference type="ARBA" id="ARBA00001946"/>
    </source>
</evidence>
<evidence type="ECO:0000256" key="9">
    <source>
        <dbReference type="ARBA" id="ARBA00022835"/>
    </source>
</evidence>
<keyword evidence="9" id="KW-0271">Exosome</keyword>
<dbReference type="FunFam" id="2.40.50.700:FF:000001">
    <property type="entry name" value="Exosome complex exonuclease exoribonuclease (Rrp44)"/>
    <property type="match status" value="1"/>
</dbReference>
<dbReference type="GO" id="GO:0006364">
    <property type="term" value="P:rRNA processing"/>
    <property type="evidence" value="ECO:0007669"/>
    <property type="project" value="UniProtKB-KW"/>
</dbReference>
<dbReference type="InterPro" id="IPR050180">
    <property type="entry name" value="RNR_Ribonuclease"/>
</dbReference>
<dbReference type="EMBL" id="FN649750">
    <property type="protein sequence ID" value="CBN74292.1"/>
    <property type="molecule type" value="Genomic_DNA"/>
</dbReference>
<evidence type="ECO:0000256" key="6">
    <source>
        <dbReference type="ARBA" id="ARBA00022552"/>
    </source>
</evidence>
<keyword evidence="19" id="KW-1185">Reference proteome</keyword>
<dbReference type="SMART" id="SM00670">
    <property type="entry name" value="PINc"/>
    <property type="match status" value="1"/>
</dbReference>
<keyword evidence="12" id="KW-0539">Nucleus</keyword>
<dbReference type="GO" id="GO:0019899">
    <property type="term" value="F:enzyme binding"/>
    <property type="evidence" value="ECO:0007669"/>
    <property type="project" value="UniProtKB-ARBA"/>
</dbReference>